<evidence type="ECO:0000256" key="1">
    <source>
        <dbReference type="ARBA" id="ARBA00004141"/>
    </source>
</evidence>
<dbReference type="InterPro" id="IPR036938">
    <property type="entry name" value="PAP2/HPO_sf"/>
</dbReference>
<dbReference type="Proteomes" id="UP000604825">
    <property type="component" value="Unassembled WGS sequence"/>
</dbReference>
<dbReference type="PANTHER" id="PTHR10165:SF35">
    <property type="entry name" value="RE23632P"/>
    <property type="match status" value="1"/>
</dbReference>
<dbReference type="SUPFAM" id="SSF48317">
    <property type="entry name" value="Acid phosphatase/Vanadium-dependent haloperoxidase"/>
    <property type="match status" value="1"/>
</dbReference>
<feature type="transmembrane region" description="Helical" evidence="8">
    <location>
        <begin position="462"/>
        <end position="484"/>
    </location>
</feature>
<feature type="region of interest" description="Disordered" evidence="7">
    <location>
        <begin position="679"/>
        <end position="706"/>
    </location>
</feature>
<keyword evidence="4" id="KW-0378">Hydrolase</keyword>
<dbReference type="PROSITE" id="PS00708">
    <property type="entry name" value="PRO_ENDOPEP_SER"/>
    <property type="match status" value="1"/>
</dbReference>
<keyword evidence="5 8" id="KW-1133">Transmembrane helix</keyword>
<protein>
    <recommendedName>
        <fullName evidence="9">Phosphatidic acid phosphatase type 2/haloperoxidase domain-containing protein</fullName>
    </recommendedName>
</protein>
<dbReference type="SMART" id="SM00014">
    <property type="entry name" value="acidPPc"/>
    <property type="match status" value="1"/>
</dbReference>
<dbReference type="InterPro" id="IPR002471">
    <property type="entry name" value="Pept_S9_AS"/>
</dbReference>
<dbReference type="InterPro" id="IPR043216">
    <property type="entry name" value="PAP-like"/>
</dbReference>
<dbReference type="SUPFAM" id="SSF53474">
    <property type="entry name" value="alpha/beta-Hydrolases"/>
    <property type="match status" value="1"/>
</dbReference>
<feature type="domain" description="Phosphatidic acid phosphatase type 2/haloperoxidase" evidence="9">
    <location>
        <begin position="497"/>
        <end position="637"/>
    </location>
</feature>
<dbReference type="GO" id="GO:0004252">
    <property type="term" value="F:serine-type endopeptidase activity"/>
    <property type="evidence" value="ECO:0007669"/>
    <property type="project" value="InterPro"/>
</dbReference>
<evidence type="ECO:0000256" key="2">
    <source>
        <dbReference type="ARBA" id="ARBA00008816"/>
    </source>
</evidence>
<evidence type="ECO:0000256" key="3">
    <source>
        <dbReference type="ARBA" id="ARBA00022692"/>
    </source>
</evidence>
<dbReference type="GO" id="GO:0008195">
    <property type="term" value="F:phosphatidate phosphatase activity"/>
    <property type="evidence" value="ECO:0007669"/>
    <property type="project" value="TreeGrafter"/>
</dbReference>
<dbReference type="Gene3D" id="3.40.50.1820">
    <property type="entry name" value="alpha/beta hydrolase"/>
    <property type="match status" value="1"/>
</dbReference>
<feature type="transmembrane region" description="Helical" evidence="8">
    <location>
        <begin position="591"/>
        <end position="610"/>
    </location>
</feature>
<dbReference type="Gene3D" id="1.20.144.10">
    <property type="entry name" value="Phosphatidic acid phosphatase type 2/haloperoxidase"/>
    <property type="match status" value="1"/>
</dbReference>
<keyword evidence="11" id="KW-1185">Reference proteome</keyword>
<evidence type="ECO:0000256" key="7">
    <source>
        <dbReference type="SAM" id="MobiDB-lite"/>
    </source>
</evidence>
<comment type="subcellular location">
    <subcellularLocation>
        <location evidence="1">Membrane</location>
        <topology evidence="1">Multi-pass membrane protein</topology>
    </subcellularLocation>
</comment>
<dbReference type="GO" id="GO:0006508">
    <property type="term" value="P:proteolysis"/>
    <property type="evidence" value="ECO:0007669"/>
    <property type="project" value="InterPro"/>
</dbReference>
<evidence type="ECO:0000256" key="8">
    <source>
        <dbReference type="SAM" id="Phobius"/>
    </source>
</evidence>
<dbReference type="PANTHER" id="PTHR10165">
    <property type="entry name" value="LIPID PHOSPHATE PHOSPHATASE"/>
    <property type="match status" value="1"/>
</dbReference>
<evidence type="ECO:0000256" key="5">
    <source>
        <dbReference type="ARBA" id="ARBA00022989"/>
    </source>
</evidence>
<keyword evidence="3 8" id="KW-0812">Transmembrane</keyword>
<feature type="transmembrane region" description="Helical" evidence="8">
    <location>
        <begin position="622"/>
        <end position="641"/>
    </location>
</feature>
<evidence type="ECO:0000256" key="4">
    <source>
        <dbReference type="ARBA" id="ARBA00022801"/>
    </source>
</evidence>
<evidence type="ECO:0000256" key="6">
    <source>
        <dbReference type="ARBA" id="ARBA00023136"/>
    </source>
</evidence>
<evidence type="ECO:0000259" key="9">
    <source>
        <dbReference type="SMART" id="SM00014"/>
    </source>
</evidence>
<organism evidence="10 11">
    <name type="scientific">Miscanthus lutarioriparius</name>
    <dbReference type="NCBI Taxonomy" id="422564"/>
    <lineage>
        <taxon>Eukaryota</taxon>
        <taxon>Viridiplantae</taxon>
        <taxon>Streptophyta</taxon>
        <taxon>Embryophyta</taxon>
        <taxon>Tracheophyta</taxon>
        <taxon>Spermatophyta</taxon>
        <taxon>Magnoliopsida</taxon>
        <taxon>Liliopsida</taxon>
        <taxon>Poales</taxon>
        <taxon>Poaceae</taxon>
        <taxon>PACMAD clade</taxon>
        <taxon>Panicoideae</taxon>
        <taxon>Andropogonodae</taxon>
        <taxon>Andropogoneae</taxon>
        <taxon>Saccharinae</taxon>
        <taxon>Miscanthus</taxon>
    </lineage>
</organism>
<dbReference type="InterPro" id="IPR029058">
    <property type="entry name" value="AB_hydrolase_fold"/>
</dbReference>
<dbReference type="EMBL" id="CAJGYO010000013">
    <property type="protein sequence ID" value="CAD6265618.1"/>
    <property type="molecule type" value="Genomic_DNA"/>
</dbReference>
<sequence>MLLSGVGTNAVGFDLSPGASFAQHMSSQGFDMWIVEVRGAGLSMRDCDDSAASGSVTFEDVSGGIQPLNKQSTFEATSLQSFGGYASDCDDLGIVALDEPPLLAELSNFFDRISKLMEEAVINGNFHEITEKVSVLSEMVESSTIIGPDQLDSWERFVAAQMDLTSEYNWDFDHYVEEDIPAAVEYIRQHSKAKEGKLLAIGHSMGGILLYAMLSRSGFEGVSSNLAAIVTLASSVDYTTSNSSLKLLLPLAHPAQALNVPAVPLGTVPAKVVLQLTTAFREGGLCNRNGTFSYKDHLQECQTPVLALAGDKDLICPPEAVYESVKLIPKHKVNYRVFGKPQGPHYAHYDLVGGQLYRFPDIGGQWPTSFLVPSIPAESVADHLATAVYTLIWEGRMPDIQLGCHSIQSHGTKVARVHMYDWIILLCLAVLDGLLNIIEPFHRFVGRDMMTDLSYPLKGNTIPFWAVPLIAIMLPWVIFGVIYFKKKNVYDLHHGILGILYSVLITAVITDAIKDGVGRPRPDFFWRCFPDGKPNYDNITTGVICHGEKSVIKEGHKSFPSGHSSWSFAGLGFLAWYLAGKLKAFDRKGHIAKLCLVFLPLLVASLVAVSRVDDYWHHWQDVFAGGTLGLTVASFCYLQFFPFPFDNDALWPHAYFQQLAETHSNGNANSINIRPIQSEDEQEDHGGIALRDTSPILESMESGRRP</sequence>
<gene>
    <name evidence="10" type="ORF">NCGR_LOCUS48923</name>
</gene>
<feature type="transmembrane region" description="Helical" evidence="8">
    <location>
        <begin position="422"/>
        <end position="442"/>
    </location>
</feature>
<dbReference type="AlphaFoldDB" id="A0A811R6G7"/>
<comment type="caution">
    <text evidence="10">The sequence shown here is derived from an EMBL/GenBank/DDBJ whole genome shotgun (WGS) entry which is preliminary data.</text>
</comment>
<evidence type="ECO:0000313" key="10">
    <source>
        <dbReference type="EMBL" id="CAD6265618.1"/>
    </source>
</evidence>
<reference evidence="10" key="1">
    <citation type="submission" date="2020-10" db="EMBL/GenBank/DDBJ databases">
        <authorList>
            <person name="Han B."/>
            <person name="Lu T."/>
            <person name="Zhao Q."/>
            <person name="Huang X."/>
            <person name="Zhao Y."/>
        </authorList>
    </citation>
    <scope>NUCLEOTIDE SEQUENCE</scope>
</reference>
<evidence type="ECO:0000313" key="11">
    <source>
        <dbReference type="Proteomes" id="UP000604825"/>
    </source>
</evidence>
<name>A0A811R6G7_9POAL</name>
<dbReference type="Pfam" id="PF01569">
    <property type="entry name" value="PAP2"/>
    <property type="match status" value="1"/>
</dbReference>
<keyword evidence="6 8" id="KW-0472">Membrane</keyword>
<dbReference type="CDD" id="cd03390">
    <property type="entry name" value="PAP2_containing_1_like"/>
    <property type="match status" value="1"/>
</dbReference>
<dbReference type="GO" id="GO:0016020">
    <property type="term" value="C:membrane"/>
    <property type="evidence" value="ECO:0007669"/>
    <property type="project" value="UniProtKB-SubCell"/>
</dbReference>
<comment type="similarity">
    <text evidence="2">Belongs to the PA-phosphatase related phosphoesterase family.</text>
</comment>
<feature type="transmembrane region" description="Helical" evidence="8">
    <location>
        <begin position="563"/>
        <end position="579"/>
    </location>
</feature>
<proteinExistence type="inferred from homology"/>
<dbReference type="OrthoDB" id="9974421at2759"/>
<feature type="transmembrane region" description="Helical" evidence="8">
    <location>
        <begin position="496"/>
        <end position="513"/>
    </location>
</feature>
<dbReference type="FunFam" id="1.20.144.10:FF:000001">
    <property type="entry name" value="Lipid phosphate phosphatase 2"/>
    <property type="match status" value="1"/>
</dbReference>
<dbReference type="GO" id="GO:0006644">
    <property type="term" value="P:phospholipid metabolic process"/>
    <property type="evidence" value="ECO:0007669"/>
    <property type="project" value="InterPro"/>
</dbReference>
<accession>A0A811R6G7</accession>
<dbReference type="GO" id="GO:0046839">
    <property type="term" value="P:phospholipid dephosphorylation"/>
    <property type="evidence" value="ECO:0007669"/>
    <property type="project" value="TreeGrafter"/>
</dbReference>
<dbReference type="InterPro" id="IPR000326">
    <property type="entry name" value="PAP2/HPO"/>
</dbReference>